<accession>A0A850RF80</accession>
<gene>
    <name evidence="1" type="ORF">HW932_20780</name>
</gene>
<reference evidence="1 2" key="1">
    <citation type="submission" date="2020-06" db="EMBL/GenBank/DDBJ databases">
        <title>Whole-genome sequence of Allochromatium humboldtianum DSM 21881, type strain.</title>
        <authorList>
            <person name="Kyndt J.A."/>
            <person name="Meyer T.E."/>
        </authorList>
    </citation>
    <scope>NUCLEOTIDE SEQUENCE [LARGE SCALE GENOMIC DNA]</scope>
    <source>
        <strain evidence="1 2">DSM 21881</strain>
    </source>
</reference>
<name>A0A850RF80_9GAMM</name>
<evidence type="ECO:0000313" key="1">
    <source>
        <dbReference type="EMBL" id="NVZ11685.1"/>
    </source>
</evidence>
<dbReference type="EMBL" id="JABZEO010000033">
    <property type="protein sequence ID" value="NVZ11685.1"/>
    <property type="molecule type" value="Genomic_DNA"/>
</dbReference>
<sequence length="165" mass="19053">MPDVFYLGHFPDQATGRLAAKLDMLFSIKVPTNEKDRKDWVAKHRVATLSNDHRRHLHARIMLAFGREGFDDFAWWPDEDLKIAIVSGKQTLLEADKKRTELLSQYQSLCATFTDSDKKKKLSIETQQNNANATYDQAKKELAPFEDEWRRRHGDLDPLVCSPHG</sequence>
<evidence type="ECO:0000313" key="2">
    <source>
        <dbReference type="Proteomes" id="UP000592294"/>
    </source>
</evidence>
<comment type="caution">
    <text evidence="1">The sequence shown here is derived from an EMBL/GenBank/DDBJ whole genome shotgun (WGS) entry which is preliminary data.</text>
</comment>
<dbReference type="AlphaFoldDB" id="A0A850RF80"/>
<dbReference type="Proteomes" id="UP000592294">
    <property type="component" value="Unassembled WGS sequence"/>
</dbReference>
<protein>
    <submittedName>
        <fullName evidence="1">Uncharacterized protein</fullName>
    </submittedName>
</protein>
<keyword evidence="2" id="KW-1185">Reference proteome</keyword>
<proteinExistence type="predicted"/>
<organism evidence="1 2">
    <name type="scientific">Allochromatium humboldtianum</name>
    <dbReference type="NCBI Taxonomy" id="504901"/>
    <lineage>
        <taxon>Bacteria</taxon>
        <taxon>Pseudomonadati</taxon>
        <taxon>Pseudomonadota</taxon>
        <taxon>Gammaproteobacteria</taxon>
        <taxon>Chromatiales</taxon>
        <taxon>Chromatiaceae</taxon>
        <taxon>Allochromatium</taxon>
    </lineage>
</organism>